<dbReference type="PRINTS" id="PR00792">
    <property type="entry name" value="PEPSIN"/>
</dbReference>
<dbReference type="EMBL" id="JAACFV010000077">
    <property type="protein sequence ID" value="KAF7506933.1"/>
    <property type="molecule type" value="Genomic_DNA"/>
</dbReference>
<feature type="transmembrane region" description="Helical" evidence="2">
    <location>
        <begin position="427"/>
        <end position="450"/>
    </location>
</feature>
<gene>
    <name evidence="5" type="ORF">GJ744_011064</name>
</gene>
<dbReference type="SUPFAM" id="SSF50630">
    <property type="entry name" value="Acid proteases"/>
    <property type="match status" value="1"/>
</dbReference>
<evidence type="ECO:0000259" key="4">
    <source>
        <dbReference type="PROSITE" id="PS51767"/>
    </source>
</evidence>
<dbReference type="InterPro" id="IPR021109">
    <property type="entry name" value="Peptidase_aspartic_dom_sf"/>
</dbReference>
<comment type="caution">
    <text evidence="5">The sequence shown here is derived from an EMBL/GenBank/DDBJ whole genome shotgun (WGS) entry which is preliminary data.</text>
</comment>
<dbReference type="OrthoDB" id="4074350at2759"/>
<evidence type="ECO:0000313" key="5">
    <source>
        <dbReference type="EMBL" id="KAF7506933.1"/>
    </source>
</evidence>
<keyword evidence="2" id="KW-0812">Transmembrane</keyword>
<keyword evidence="6" id="KW-1185">Reference proteome</keyword>
<keyword evidence="3" id="KW-0732">Signal</keyword>
<evidence type="ECO:0000256" key="2">
    <source>
        <dbReference type="SAM" id="Phobius"/>
    </source>
</evidence>
<dbReference type="Proteomes" id="UP000606974">
    <property type="component" value="Unassembled WGS sequence"/>
</dbReference>
<dbReference type="Pfam" id="PF00026">
    <property type="entry name" value="Asp"/>
    <property type="match status" value="1"/>
</dbReference>
<evidence type="ECO:0000256" key="1">
    <source>
        <dbReference type="ARBA" id="ARBA00007447"/>
    </source>
</evidence>
<dbReference type="InterPro" id="IPR034164">
    <property type="entry name" value="Pepsin-like_dom"/>
</dbReference>
<dbReference type="GO" id="GO:0000324">
    <property type="term" value="C:fungal-type vacuole"/>
    <property type="evidence" value="ECO:0007669"/>
    <property type="project" value="TreeGrafter"/>
</dbReference>
<dbReference type="GO" id="GO:0004190">
    <property type="term" value="F:aspartic-type endopeptidase activity"/>
    <property type="evidence" value="ECO:0007669"/>
    <property type="project" value="InterPro"/>
</dbReference>
<dbReference type="GO" id="GO:0006508">
    <property type="term" value="P:proteolysis"/>
    <property type="evidence" value="ECO:0007669"/>
    <property type="project" value="InterPro"/>
</dbReference>
<dbReference type="Gene3D" id="2.40.70.10">
    <property type="entry name" value="Acid Proteases"/>
    <property type="match status" value="2"/>
</dbReference>
<name>A0A8H7ADK7_9EURO</name>
<keyword evidence="2" id="KW-1133">Transmembrane helix</keyword>
<feature type="signal peptide" evidence="3">
    <location>
        <begin position="1"/>
        <end position="31"/>
    </location>
</feature>
<reference evidence="5" key="1">
    <citation type="submission" date="2020-02" db="EMBL/GenBank/DDBJ databases">
        <authorList>
            <person name="Palmer J.M."/>
        </authorList>
    </citation>
    <scope>NUCLEOTIDE SEQUENCE</scope>
    <source>
        <strain evidence="5">EPUS1.4</strain>
        <tissue evidence="5">Thallus</tissue>
    </source>
</reference>
<evidence type="ECO:0000313" key="6">
    <source>
        <dbReference type="Proteomes" id="UP000606974"/>
    </source>
</evidence>
<dbReference type="PANTHER" id="PTHR47966:SF51">
    <property type="entry name" value="BETA-SITE APP-CLEAVING ENZYME, ISOFORM A-RELATED"/>
    <property type="match status" value="1"/>
</dbReference>
<comment type="similarity">
    <text evidence="1">Belongs to the peptidase A1 family.</text>
</comment>
<keyword evidence="2" id="KW-0472">Membrane</keyword>
<dbReference type="AlphaFoldDB" id="A0A8H7ADK7"/>
<dbReference type="InterPro" id="IPR033121">
    <property type="entry name" value="PEPTIDASE_A1"/>
</dbReference>
<dbReference type="InterPro" id="IPR001461">
    <property type="entry name" value="Aspartic_peptidase_A1"/>
</dbReference>
<feature type="domain" description="Peptidase A1" evidence="4">
    <location>
        <begin position="53"/>
        <end position="394"/>
    </location>
</feature>
<accession>A0A8H7ADK7</accession>
<proteinExistence type="inferred from homology"/>
<protein>
    <recommendedName>
        <fullName evidence="4">Peptidase A1 domain-containing protein</fullName>
    </recommendedName>
</protein>
<dbReference type="PROSITE" id="PS51767">
    <property type="entry name" value="PEPTIDASE_A1"/>
    <property type="match status" value="1"/>
</dbReference>
<organism evidence="5 6">
    <name type="scientific">Endocarpon pusillum</name>
    <dbReference type="NCBI Taxonomy" id="364733"/>
    <lineage>
        <taxon>Eukaryota</taxon>
        <taxon>Fungi</taxon>
        <taxon>Dikarya</taxon>
        <taxon>Ascomycota</taxon>
        <taxon>Pezizomycotina</taxon>
        <taxon>Eurotiomycetes</taxon>
        <taxon>Chaetothyriomycetidae</taxon>
        <taxon>Verrucariales</taxon>
        <taxon>Verrucariaceae</taxon>
        <taxon>Endocarpon</taxon>
    </lineage>
</organism>
<sequence length="539" mass="57981">MAQHPRGKSMRAGPLRLACLWCALIIPMVSGVDTAAIGIPPSTNWDGNDGLWSSFAVQIGTPPQTMRVLPSTSGSSVWVVVAEGCSPATDPQDCPERRGGLFASNASSTLVQKGIYELPLHVGEILGYSGNGQFAYDQITLGGNGAGGPALNNTIFAGIATKDFLIGTMGLTPWGVNFTDFNNPVPSLLTSLKNAGHVISNSWGYSAGAFYSPKQTFGSLTFGGYDASRFVPNNLTFTRGPDISRDLLIGIQTITSGTDSLLPKGVVAMIDSTVAQIWLPNEACRRFEEVFGLVWDETVELYLVNDTLHQKLVDQDPSITFTIGSTTTSSDIINIILPYGAFDLTADWPLTTNGTARYFPLRRAANASQVVLGRTFLQEAYLIVDYDRNNFSVSRAVFPDTNVPQRLVTILPPSEKGSSHGRLAKGAIIGIGVGTTAIIVALIATILYLMRRRWLPSAAKIQVTTNALEETKPELDAKQNPRIPAGTLLNSTPVEAEGIQRFPRQMYDPSIIRPEVQGDSRRPAELADGTRVVGYELSG</sequence>
<dbReference type="PANTHER" id="PTHR47966">
    <property type="entry name" value="BETA-SITE APP-CLEAVING ENZYME, ISOFORM A-RELATED"/>
    <property type="match status" value="1"/>
</dbReference>
<feature type="chain" id="PRO_5034933656" description="Peptidase A1 domain-containing protein" evidence="3">
    <location>
        <begin position="32"/>
        <end position="539"/>
    </location>
</feature>
<evidence type="ECO:0000256" key="3">
    <source>
        <dbReference type="SAM" id="SignalP"/>
    </source>
</evidence>
<dbReference type="CDD" id="cd05471">
    <property type="entry name" value="pepsin_like"/>
    <property type="match status" value="1"/>
</dbReference>